<feature type="compositionally biased region" description="Basic residues" evidence="1">
    <location>
        <begin position="287"/>
        <end position="303"/>
    </location>
</feature>
<reference evidence="2" key="1">
    <citation type="submission" date="2021-02" db="EMBL/GenBank/DDBJ databases">
        <authorList>
            <person name="Dougan E. K."/>
            <person name="Rhodes N."/>
            <person name="Thang M."/>
            <person name="Chan C."/>
        </authorList>
    </citation>
    <scope>NUCLEOTIDE SEQUENCE</scope>
</reference>
<accession>A0A813C3L7</accession>
<dbReference type="Proteomes" id="UP000601435">
    <property type="component" value="Unassembled WGS sequence"/>
</dbReference>
<dbReference type="AlphaFoldDB" id="A0A813C3L7"/>
<sequence length="303" mass="34526">MPACAPAQEAAESKHIITQDSWRLVKIEPEVQDIADHFGLDERITGKLQEALNTRPDPGTDLQVMWEILDEARNPPGLTMIKVKEMLEGTFRAGEQKDAGVQSLAEKFKLDERAAYKLSEVLSTKPNKKDVLKALDTHLAASNNPSALVMLKLADLRKDVPLGEVPYGTKGYRDRPYLGNYDRDGRRVGRAEANIGEGPPRDREKGDKGDRPDRERGRNGERDRPSDRDRDRDRGDRGERGDRDRNRDRGDRDREKERGERGDRDRDRGDRDRTHGEGGGDRQERRGRSRSRRRRSRSRAGTT</sequence>
<keyword evidence="3" id="KW-1185">Reference proteome</keyword>
<protein>
    <submittedName>
        <fullName evidence="2">Uncharacterized protein</fullName>
    </submittedName>
</protein>
<dbReference type="EMBL" id="CAJNJA010087663">
    <property type="protein sequence ID" value="CAE7939001.1"/>
    <property type="molecule type" value="Genomic_DNA"/>
</dbReference>
<evidence type="ECO:0000256" key="1">
    <source>
        <dbReference type="SAM" id="MobiDB-lite"/>
    </source>
</evidence>
<comment type="caution">
    <text evidence="2">The sequence shown here is derived from an EMBL/GenBank/DDBJ whole genome shotgun (WGS) entry which is preliminary data.</text>
</comment>
<feature type="region of interest" description="Disordered" evidence="1">
    <location>
        <begin position="162"/>
        <end position="303"/>
    </location>
</feature>
<evidence type="ECO:0000313" key="3">
    <source>
        <dbReference type="Proteomes" id="UP000601435"/>
    </source>
</evidence>
<proteinExistence type="predicted"/>
<gene>
    <name evidence="2" type="ORF">SNEC2469_LOCUS33368</name>
</gene>
<feature type="compositionally biased region" description="Basic and acidic residues" evidence="1">
    <location>
        <begin position="171"/>
        <end position="190"/>
    </location>
</feature>
<feature type="compositionally biased region" description="Basic and acidic residues" evidence="1">
    <location>
        <begin position="199"/>
        <end position="286"/>
    </location>
</feature>
<organism evidence="2 3">
    <name type="scientific">Symbiodinium necroappetens</name>
    <dbReference type="NCBI Taxonomy" id="1628268"/>
    <lineage>
        <taxon>Eukaryota</taxon>
        <taxon>Sar</taxon>
        <taxon>Alveolata</taxon>
        <taxon>Dinophyceae</taxon>
        <taxon>Suessiales</taxon>
        <taxon>Symbiodiniaceae</taxon>
        <taxon>Symbiodinium</taxon>
    </lineage>
</organism>
<evidence type="ECO:0000313" key="2">
    <source>
        <dbReference type="EMBL" id="CAE7939001.1"/>
    </source>
</evidence>
<dbReference type="OrthoDB" id="444264at2759"/>
<name>A0A813C3L7_9DINO</name>